<dbReference type="PANTHER" id="PTHR10885">
    <property type="entry name" value="ISOPENTENYL-DIPHOSPHATE DELTA-ISOMERASE"/>
    <property type="match status" value="1"/>
</dbReference>
<evidence type="ECO:0000259" key="2">
    <source>
        <dbReference type="PROSITE" id="PS51462"/>
    </source>
</evidence>
<keyword evidence="1" id="KW-0378">Hydrolase</keyword>
<dbReference type="CDD" id="cd04692">
    <property type="entry name" value="NUDIX_Hydrolase"/>
    <property type="match status" value="1"/>
</dbReference>
<dbReference type="EMBL" id="MKIR01000012">
    <property type="protein sequence ID" value="OFI49618.1"/>
    <property type="molecule type" value="Genomic_DNA"/>
</dbReference>
<dbReference type="STRING" id="1859473.BG261_03280"/>
<dbReference type="InterPro" id="IPR000086">
    <property type="entry name" value="NUDIX_hydrolase_dom"/>
</dbReference>
<protein>
    <recommendedName>
        <fullName evidence="2">Nudix hydrolase domain-containing protein</fullName>
    </recommendedName>
</protein>
<comment type="caution">
    <text evidence="3">The sequence shown here is derived from an EMBL/GenBank/DDBJ whole genome shotgun (WGS) entry which is preliminary data.</text>
</comment>
<dbReference type="SUPFAM" id="SSF55811">
    <property type="entry name" value="Nudix"/>
    <property type="match status" value="1"/>
</dbReference>
<dbReference type="Gene3D" id="3.90.79.10">
    <property type="entry name" value="Nucleoside Triphosphate Pyrophosphohydrolase"/>
    <property type="match status" value="1"/>
</dbReference>
<keyword evidence="4" id="KW-1185">Reference proteome</keyword>
<dbReference type="OrthoDB" id="9786032at2"/>
<feature type="domain" description="Nudix hydrolase" evidence="2">
    <location>
        <begin position="28"/>
        <end position="167"/>
    </location>
</feature>
<dbReference type="GO" id="GO:0016787">
    <property type="term" value="F:hydrolase activity"/>
    <property type="evidence" value="ECO:0007669"/>
    <property type="project" value="UniProtKB-KW"/>
</dbReference>
<reference evidence="4" key="1">
    <citation type="submission" date="2016-09" db="EMBL/GenBank/DDBJ databases">
        <title>Draft genome sequence of a novel species of the family Streptococcaceae isolated from flowers.</title>
        <authorList>
            <person name="Chuah L.-O."/>
            <person name="Yap K.-P."/>
            <person name="Thong K.L."/>
            <person name="Liong M.T."/>
            <person name="Ahmad R."/>
            <person name="Rusul G."/>
        </authorList>
    </citation>
    <scope>NUCLEOTIDE SEQUENCE [LARGE SCALE GENOMIC DNA]</scope>
    <source>
        <strain evidence="4">DF1</strain>
    </source>
</reference>
<dbReference type="InterPro" id="IPR015797">
    <property type="entry name" value="NUDIX_hydrolase-like_dom_sf"/>
</dbReference>
<dbReference type="AlphaFoldDB" id="A0A1E8GQ57"/>
<dbReference type="PANTHER" id="PTHR10885:SF0">
    <property type="entry name" value="ISOPENTENYL-DIPHOSPHATE DELTA-ISOMERASE"/>
    <property type="match status" value="1"/>
</dbReference>
<name>A0A1E8GQ57_9LACT</name>
<dbReference type="PROSITE" id="PS00893">
    <property type="entry name" value="NUDIX_BOX"/>
    <property type="match status" value="1"/>
</dbReference>
<evidence type="ECO:0000256" key="1">
    <source>
        <dbReference type="ARBA" id="ARBA00022801"/>
    </source>
</evidence>
<dbReference type="InterPro" id="IPR020084">
    <property type="entry name" value="NUDIX_hydrolase_CS"/>
</dbReference>
<dbReference type="RefSeq" id="WP_070792132.1">
    <property type="nucleotide sequence ID" value="NZ_MKIR01000012.1"/>
</dbReference>
<gene>
    <name evidence="3" type="ORF">BG261_03280</name>
</gene>
<dbReference type="PROSITE" id="PS51462">
    <property type="entry name" value="NUDIX"/>
    <property type="match status" value="1"/>
</dbReference>
<proteinExistence type="predicted"/>
<evidence type="ECO:0000313" key="3">
    <source>
        <dbReference type="EMBL" id="OFI49618.1"/>
    </source>
</evidence>
<accession>A0A1E8GQ57</accession>
<dbReference type="Pfam" id="PF00293">
    <property type="entry name" value="NUDIX"/>
    <property type="match status" value="1"/>
</dbReference>
<sequence length="200" mass="23177">MPEYIKSFDDDMNFLQVLDRDTVHERGLWHETVHFYLIVDGEYLLIQKRAEHKKNFPSCYDLSAAGHIDHDEDIEIAFQREVYEELGLYIKDLNISKIGIIPDEILTEDINDREFAHTYIGKINSDILSSINLQDEEVAGAFLVKINELKNIFSGISDGKIYDLNFNDTNLLLNKLNYLPHALSYLNQVIEILDKEKGNL</sequence>
<organism evidence="3 4">
    <name type="scientific">Floricoccus tropicus</name>
    <dbReference type="NCBI Taxonomy" id="1859473"/>
    <lineage>
        <taxon>Bacteria</taxon>
        <taxon>Bacillati</taxon>
        <taxon>Bacillota</taxon>
        <taxon>Bacilli</taxon>
        <taxon>Lactobacillales</taxon>
        <taxon>Streptococcaceae</taxon>
        <taxon>Floricoccus</taxon>
    </lineage>
</organism>
<dbReference type="Proteomes" id="UP000178622">
    <property type="component" value="Unassembled WGS sequence"/>
</dbReference>
<evidence type="ECO:0000313" key="4">
    <source>
        <dbReference type="Proteomes" id="UP000178622"/>
    </source>
</evidence>